<feature type="chain" id="PRO_5040436394" evidence="1">
    <location>
        <begin position="23"/>
        <end position="98"/>
    </location>
</feature>
<comment type="caution">
    <text evidence="2">The sequence shown here is derived from an EMBL/GenBank/DDBJ whole genome shotgun (WGS) entry which is preliminary data.</text>
</comment>
<dbReference type="EMBL" id="ML976617">
    <property type="protein sequence ID" value="KAF1843327.1"/>
    <property type="molecule type" value="Genomic_DNA"/>
</dbReference>
<protein>
    <submittedName>
        <fullName evidence="2">Uncharacterized protein</fullName>
    </submittedName>
</protein>
<proteinExistence type="predicted"/>
<dbReference type="Proteomes" id="UP000800039">
    <property type="component" value="Unassembled WGS sequence"/>
</dbReference>
<dbReference type="OrthoDB" id="3903561at2759"/>
<feature type="non-terminal residue" evidence="2">
    <location>
        <position position="1"/>
    </location>
</feature>
<dbReference type="RefSeq" id="XP_040785890.1">
    <property type="nucleotide sequence ID" value="XM_040927399.1"/>
</dbReference>
<feature type="non-terminal residue" evidence="2">
    <location>
        <position position="98"/>
    </location>
</feature>
<evidence type="ECO:0000256" key="1">
    <source>
        <dbReference type="SAM" id="SignalP"/>
    </source>
</evidence>
<dbReference type="GeneID" id="63844652"/>
<dbReference type="AlphaFoldDB" id="A0A9P4GDD3"/>
<evidence type="ECO:0000313" key="3">
    <source>
        <dbReference type="Proteomes" id="UP000800039"/>
    </source>
</evidence>
<name>A0A9P4GDD3_9PLEO</name>
<evidence type="ECO:0000313" key="2">
    <source>
        <dbReference type="EMBL" id="KAF1843327.1"/>
    </source>
</evidence>
<organism evidence="2 3">
    <name type="scientific">Cucurbitaria berberidis CBS 394.84</name>
    <dbReference type="NCBI Taxonomy" id="1168544"/>
    <lineage>
        <taxon>Eukaryota</taxon>
        <taxon>Fungi</taxon>
        <taxon>Dikarya</taxon>
        <taxon>Ascomycota</taxon>
        <taxon>Pezizomycotina</taxon>
        <taxon>Dothideomycetes</taxon>
        <taxon>Pleosporomycetidae</taxon>
        <taxon>Pleosporales</taxon>
        <taxon>Pleosporineae</taxon>
        <taxon>Cucurbitariaceae</taxon>
        <taxon>Cucurbitaria</taxon>
    </lineage>
</organism>
<feature type="signal peptide" evidence="1">
    <location>
        <begin position="1"/>
        <end position="22"/>
    </location>
</feature>
<keyword evidence="3" id="KW-1185">Reference proteome</keyword>
<gene>
    <name evidence="2" type="ORF">K460DRAFT_253464</name>
</gene>
<sequence length="98" mass="11227">LNLMMMFLLISAFGIFTSRLRSHIIMNRRERNDVAGEYKTVLELAHAMQTQLAKSNSRTEDIKDFLTMTEKDLHHYFIAGLHGGTISYQAPLPLNEDS</sequence>
<keyword evidence="1" id="KW-0732">Signal</keyword>
<reference evidence="2" key="1">
    <citation type="submission" date="2020-01" db="EMBL/GenBank/DDBJ databases">
        <authorList>
            <consortium name="DOE Joint Genome Institute"/>
            <person name="Haridas S."/>
            <person name="Albert R."/>
            <person name="Binder M."/>
            <person name="Bloem J."/>
            <person name="Labutti K."/>
            <person name="Salamov A."/>
            <person name="Andreopoulos B."/>
            <person name="Baker S.E."/>
            <person name="Barry K."/>
            <person name="Bills G."/>
            <person name="Bluhm B.H."/>
            <person name="Cannon C."/>
            <person name="Castanera R."/>
            <person name="Culley D.E."/>
            <person name="Daum C."/>
            <person name="Ezra D."/>
            <person name="Gonzalez J.B."/>
            <person name="Henrissat B."/>
            <person name="Kuo A."/>
            <person name="Liang C."/>
            <person name="Lipzen A."/>
            <person name="Lutzoni F."/>
            <person name="Magnuson J."/>
            <person name="Mondo S."/>
            <person name="Nolan M."/>
            <person name="Ohm R."/>
            <person name="Pangilinan J."/>
            <person name="Park H.-J."/>
            <person name="Ramirez L."/>
            <person name="Alfaro M."/>
            <person name="Sun H."/>
            <person name="Tritt A."/>
            <person name="Yoshinaga Y."/>
            <person name="Zwiers L.-H."/>
            <person name="Turgeon B.G."/>
            <person name="Goodwin S.B."/>
            <person name="Spatafora J.W."/>
            <person name="Crous P.W."/>
            <person name="Grigoriev I.V."/>
        </authorList>
    </citation>
    <scope>NUCLEOTIDE SEQUENCE</scope>
    <source>
        <strain evidence="2">CBS 394.84</strain>
    </source>
</reference>
<accession>A0A9P4GDD3</accession>